<evidence type="ECO:0000313" key="4">
    <source>
        <dbReference type="Proteomes" id="UP000221165"/>
    </source>
</evidence>
<dbReference type="Proteomes" id="UP000221165">
    <property type="component" value="Unassembled WGS sequence"/>
</dbReference>
<dbReference type="AlphaFoldDB" id="A0A2C6L2P6"/>
<feature type="region of interest" description="Disordered" evidence="1">
    <location>
        <begin position="184"/>
        <end position="233"/>
    </location>
</feature>
<dbReference type="SUPFAM" id="SSF46565">
    <property type="entry name" value="Chaperone J-domain"/>
    <property type="match status" value="1"/>
</dbReference>
<sequence>MAPHMFSTSSSSSTLASLLTHFNLPPTCRNVKELRAAYFRLAMHLHPDKNDGEGCHQFTELQQRYLQCLHLLEKEEKHSTSYTFSRRPHSHSHHPRCSSSSLGREEEGGGEGGEGTSRSGGFSSSHHFHHHHHHHRGSAYERMFHMRGSPYPESFYTWKEGEGGGGKPGSYSFFHRFRSPFDSNHSTRSAPRFTSSHTHHAASWHHTCDTRRRQERTGGEGGGSAQSPFTSDHDGSILGLSKNTVVFLLGSGCFVTALGLMSSSSSPRTRWGKGKKEDEETFSLPHYLQQHSPVTPHRYRHRQGGEDELSMKESFSLHENGGDGQTPRTRRGRNAQKSGSPLETSSDLAEGIHGAHLSDQILKPLRETKGKSDGKKIGEKTRQDGEESGKGLHVVRLVPEANHERRGELLNIDDFATPERLVMSGESTLASERSFEEEGDRSNSQVGLLPLVKIVSEDDFLNRFQPSFSDVTPTTTASTKEGTALSSFLSPPVILSSSGESFAVDENGQEKQQKRPLEEPKPASKNQDRKNEVERRRKGAGPRGACDLLTTQYHRSTVRKKGQGKKRVETSSSQKKEAGEAKGQGPVHSARPSPSVFMPGPTPVDLTRGHRGVHRESRFISGYGGMTGVGFDDFLAASELGGTQDRGEARNTRATKTLEDSHKELKGLW</sequence>
<evidence type="ECO:0000259" key="2">
    <source>
        <dbReference type="PROSITE" id="PS50076"/>
    </source>
</evidence>
<name>A0A2C6L2P6_9APIC</name>
<feature type="compositionally biased region" description="Low complexity" evidence="1">
    <location>
        <begin position="116"/>
        <end position="125"/>
    </location>
</feature>
<feature type="compositionally biased region" description="Basic residues" evidence="1">
    <location>
        <begin position="126"/>
        <end position="137"/>
    </location>
</feature>
<evidence type="ECO:0000256" key="1">
    <source>
        <dbReference type="SAM" id="MobiDB-lite"/>
    </source>
</evidence>
<feature type="compositionally biased region" description="Basic residues" evidence="1">
    <location>
        <begin position="86"/>
        <end position="96"/>
    </location>
</feature>
<feature type="compositionally biased region" description="Basic and acidic residues" evidence="1">
    <location>
        <begin position="566"/>
        <end position="580"/>
    </location>
</feature>
<accession>A0A2C6L2P6</accession>
<dbReference type="OrthoDB" id="10250354at2759"/>
<dbReference type="Gene3D" id="1.10.287.110">
    <property type="entry name" value="DnaJ domain"/>
    <property type="match status" value="1"/>
</dbReference>
<evidence type="ECO:0000313" key="3">
    <source>
        <dbReference type="EMBL" id="PHJ22094.1"/>
    </source>
</evidence>
<feature type="compositionally biased region" description="Basic and acidic residues" evidence="1">
    <location>
        <begin position="508"/>
        <end position="535"/>
    </location>
</feature>
<feature type="region of interest" description="Disordered" evidence="1">
    <location>
        <begin position="464"/>
        <end position="483"/>
    </location>
</feature>
<feature type="compositionally biased region" description="Basic and acidic residues" evidence="1">
    <location>
        <begin position="206"/>
        <end position="218"/>
    </location>
</feature>
<proteinExistence type="predicted"/>
<reference evidence="3 4" key="1">
    <citation type="journal article" date="2017" name="Int. J. Parasitol.">
        <title>The genome of the protozoan parasite Cystoisospora suis and a reverse vaccinology approach to identify vaccine candidates.</title>
        <authorList>
            <person name="Palmieri N."/>
            <person name="Shrestha A."/>
            <person name="Ruttkowski B."/>
            <person name="Beck T."/>
            <person name="Vogl C."/>
            <person name="Tomley F."/>
            <person name="Blake D.P."/>
            <person name="Joachim A."/>
        </authorList>
    </citation>
    <scope>NUCLEOTIDE SEQUENCE [LARGE SCALE GENOMIC DNA]</scope>
    <source>
        <strain evidence="3 4">Wien I</strain>
    </source>
</reference>
<gene>
    <name evidence="3" type="ORF">CSUI_004054</name>
</gene>
<feature type="domain" description="J" evidence="2">
    <location>
        <begin position="17"/>
        <end position="93"/>
    </location>
</feature>
<comment type="caution">
    <text evidence="3">The sequence shown here is derived from an EMBL/GenBank/DDBJ whole genome shotgun (WGS) entry which is preliminary data.</text>
</comment>
<organism evidence="3 4">
    <name type="scientific">Cystoisospora suis</name>
    <dbReference type="NCBI Taxonomy" id="483139"/>
    <lineage>
        <taxon>Eukaryota</taxon>
        <taxon>Sar</taxon>
        <taxon>Alveolata</taxon>
        <taxon>Apicomplexa</taxon>
        <taxon>Conoidasida</taxon>
        <taxon>Coccidia</taxon>
        <taxon>Eucoccidiorida</taxon>
        <taxon>Eimeriorina</taxon>
        <taxon>Sarcocystidae</taxon>
        <taxon>Cystoisospora</taxon>
    </lineage>
</organism>
<feature type="compositionally biased region" description="Basic residues" evidence="1">
    <location>
        <begin position="556"/>
        <end position="565"/>
    </location>
</feature>
<feature type="region of interest" description="Disordered" evidence="1">
    <location>
        <begin position="505"/>
        <end position="611"/>
    </location>
</feature>
<dbReference type="InterPro" id="IPR036869">
    <property type="entry name" value="J_dom_sf"/>
</dbReference>
<dbReference type="GeneID" id="94427460"/>
<feature type="region of interest" description="Disordered" evidence="1">
    <location>
        <begin position="80"/>
        <end position="140"/>
    </location>
</feature>
<dbReference type="CDD" id="cd06257">
    <property type="entry name" value="DnaJ"/>
    <property type="match status" value="1"/>
</dbReference>
<feature type="region of interest" description="Disordered" evidence="1">
    <location>
        <begin position="641"/>
        <end position="669"/>
    </location>
</feature>
<dbReference type="EMBL" id="MIGC01001821">
    <property type="protein sequence ID" value="PHJ22094.1"/>
    <property type="molecule type" value="Genomic_DNA"/>
</dbReference>
<feature type="compositionally biased region" description="Polar residues" evidence="1">
    <location>
        <begin position="184"/>
        <end position="193"/>
    </location>
</feature>
<protein>
    <recommendedName>
        <fullName evidence="2">J domain-containing protein</fullName>
    </recommendedName>
</protein>
<feature type="compositionally biased region" description="Polar residues" evidence="1">
    <location>
        <begin position="335"/>
        <end position="347"/>
    </location>
</feature>
<feature type="compositionally biased region" description="Basic and acidic residues" evidence="1">
    <location>
        <begin position="364"/>
        <end position="390"/>
    </location>
</feature>
<dbReference type="VEuPathDB" id="ToxoDB:CSUI_004054"/>
<dbReference type="RefSeq" id="XP_067923771.1">
    <property type="nucleotide sequence ID" value="XM_068064249.1"/>
</dbReference>
<keyword evidence="4" id="KW-1185">Reference proteome</keyword>
<feature type="compositionally biased region" description="Basic and acidic residues" evidence="1">
    <location>
        <begin position="645"/>
        <end position="669"/>
    </location>
</feature>
<feature type="region of interest" description="Disordered" evidence="1">
    <location>
        <begin position="263"/>
        <end position="392"/>
    </location>
</feature>
<dbReference type="PROSITE" id="PS50076">
    <property type="entry name" value="DNAJ_2"/>
    <property type="match status" value="1"/>
</dbReference>
<dbReference type="InterPro" id="IPR001623">
    <property type="entry name" value="DnaJ_domain"/>
</dbReference>